<accession>A0A2T6BIW9</accession>
<comment type="caution">
    <text evidence="2">The sequence shown here is derived from an EMBL/GenBank/DDBJ whole genome shotgun (WGS) entry which is preliminary data.</text>
</comment>
<feature type="compositionally biased region" description="Basic residues" evidence="1">
    <location>
        <begin position="66"/>
        <end position="77"/>
    </location>
</feature>
<name>A0A2T6BIW9_9RHOB</name>
<evidence type="ECO:0000256" key="1">
    <source>
        <dbReference type="SAM" id="MobiDB-lite"/>
    </source>
</evidence>
<proteinExistence type="predicted"/>
<feature type="compositionally biased region" description="Basic and acidic residues" evidence="1">
    <location>
        <begin position="35"/>
        <end position="65"/>
    </location>
</feature>
<keyword evidence="3" id="KW-1185">Reference proteome</keyword>
<dbReference type="OrthoDB" id="7875526at2"/>
<evidence type="ECO:0000313" key="2">
    <source>
        <dbReference type="EMBL" id="PTX56005.1"/>
    </source>
</evidence>
<dbReference type="EMBL" id="QBKS01000001">
    <property type="protein sequence ID" value="PTX56005.1"/>
    <property type="molecule type" value="Genomic_DNA"/>
</dbReference>
<feature type="region of interest" description="Disordered" evidence="1">
    <location>
        <begin position="35"/>
        <end position="77"/>
    </location>
</feature>
<dbReference type="AlphaFoldDB" id="A0A2T6BIW9"/>
<organism evidence="2 3">
    <name type="scientific">Litoreibacter ponti</name>
    <dbReference type="NCBI Taxonomy" id="1510457"/>
    <lineage>
        <taxon>Bacteria</taxon>
        <taxon>Pseudomonadati</taxon>
        <taxon>Pseudomonadota</taxon>
        <taxon>Alphaproteobacteria</taxon>
        <taxon>Rhodobacterales</taxon>
        <taxon>Roseobacteraceae</taxon>
        <taxon>Litoreibacter</taxon>
    </lineage>
</organism>
<gene>
    <name evidence="2" type="ORF">C8N43_0654</name>
</gene>
<dbReference type="Proteomes" id="UP000243978">
    <property type="component" value="Unassembled WGS sequence"/>
</dbReference>
<protein>
    <submittedName>
        <fullName evidence="2">Uncharacterized protein</fullName>
    </submittedName>
</protein>
<sequence>MTQRQKPKVIEVLLTKPETAMEKTTRIAMKMLDEEAEQRKAKSDRLRIARQERDANTSIEEARAERKARKTRAAPKR</sequence>
<dbReference type="RefSeq" id="WP_107844242.1">
    <property type="nucleotide sequence ID" value="NZ_QBKS01000001.1"/>
</dbReference>
<reference evidence="2 3" key="1">
    <citation type="submission" date="2018-04" db="EMBL/GenBank/DDBJ databases">
        <title>Genomic Encyclopedia of Archaeal and Bacterial Type Strains, Phase II (KMG-II): from individual species to whole genera.</title>
        <authorList>
            <person name="Goeker M."/>
        </authorList>
    </citation>
    <scope>NUCLEOTIDE SEQUENCE [LARGE SCALE GENOMIC DNA]</scope>
    <source>
        <strain evidence="2 3">DSM 100977</strain>
    </source>
</reference>
<evidence type="ECO:0000313" key="3">
    <source>
        <dbReference type="Proteomes" id="UP000243978"/>
    </source>
</evidence>